<dbReference type="AlphaFoldDB" id="A0AAD9Z0S7"/>
<name>A0AAD9Z0S7_9LECA</name>
<dbReference type="EMBL" id="JASNWA010000011">
    <property type="protein sequence ID" value="KAK3167288.1"/>
    <property type="molecule type" value="Genomic_DNA"/>
</dbReference>
<dbReference type="Proteomes" id="UP001276659">
    <property type="component" value="Unassembled WGS sequence"/>
</dbReference>
<proteinExistence type="predicted"/>
<gene>
    <name evidence="1" type="ORF">OEA41_010415</name>
</gene>
<evidence type="ECO:0000313" key="2">
    <source>
        <dbReference type="Proteomes" id="UP001276659"/>
    </source>
</evidence>
<evidence type="ECO:0000313" key="1">
    <source>
        <dbReference type="EMBL" id="KAK3167288.1"/>
    </source>
</evidence>
<accession>A0AAD9Z0S7</accession>
<sequence length="246" mass="27564">MESVEAPGTAQEVNLTYKIVWVYCDQSDASGHLPPKGYDNEIIITGPIDSIVPSSYAGIEAFEEARGEQEGRTVYESSGEASNPIADDGSKILCRASVEYGTHWANMTCLYDFITHTLSDFELNPPEDDGVDDEDGEIYPPYDMDVDMYESMTSHASHGTDNRGLRIEHFELKVPEGSLDGPDIIEDQKVVRDDKGDKMLFVRLNGNNCSFETYIYYCKRVREGHENVLTEGERGRLGWLPVDDDL</sequence>
<organism evidence="1 2">
    <name type="scientific">Lepraria neglecta</name>
    <dbReference type="NCBI Taxonomy" id="209136"/>
    <lineage>
        <taxon>Eukaryota</taxon>
        <taxon>Fungi</taxon>
        <taxon>Dikarya</taxon>
        <taxon>Ascomycota</taxon>
        <taxon>Pezizomycotina</taxon>
        <taxon>Lecanoromycetes</taxon>
        <taxon>OSLEUM clade</taxon>
        <taxon>Lecanoromycetidae</taxon>
        <taxon>Lecanorales</taxon>
        <taxon>Lecanorineae</taxon>
        <taxon>Stereocaulaceae</taxon>
        <taxon>Lepraria</taxon>
    </lineage>
</organism>
<protein>
    <submittedName>
        <fullName evidence="1">Uncharacterized protein</fullName>
    </submittedName>
</protein>
<reference evidence="1" key="1">
    <citation type="submission" date="2022-11" db="EMBL/GenBank/DDBJ databases">
        <title>Chromosomal genome sequence assembly and mating type (MAT) locus characterization of the leprose asexual lichenized fungus Lepraria neglecta (Nyl.) Erichsen.</title>
        <authorList>
            <person name="Allen J.L."/>
            <person name="Pfeffer B."/>
        </authorList>
    </citation>
    <scope>NUCLEOTIDE SEQUENCE</scope>
    <source>
        <strain evidence="1">Allen 5258</strain>
    </source>
</reference>
<keyword evidence="2" id="KW-1185">Reference proteome</keyword>
<comment type="caution">
    <text evidence="1">The sequence shown here is derived from an EMBL/GenBank/DDBJ whole genome shotgun (WGS) entry which is preliminary data.</text>
</comment>